<protein>
    <submittedName>
        <fullName evidence="7">Uncharacterized protein</fullName>
    </submittedName>
</protein>
<reference evidence="7 8" key="1">
    <citation type="submission" date="2024-04" db="EMBL/GenBank/DDBJ databases">
        <authorList>
            <consortium name="Genoscope - CEA"/>
            <person name="William W."/>
        </authorList>
    </citation>
    <scope>NUCLEOTIDE SEQUENCE [LARGE SCALE GENOMIC DNA]</scope>
</reference>
<feature type="transmembrane region" description="Helical" evidence="6">
    <location>
        <begin position="152"/>
        <end position="171"/>
    </location>
</feature>
<feature type="region of interest" description="Disordered" evidence="5">
    <location>
        <begin position="224"/>
        <end position="243"/>
    </location>
</feature>
<dbReference type="EMBL" id="CAXITT010000029">
    <property type="protein sequence ID" value="CAL1528254.1"/>
    <property type="molecule type" value="Genomic_DNA"/>
</dbReference>
<dbReference type="Pfam" id="PF13903">
    <property type="entry name" value="Claudin_2"/>
    <property type="match status" value="1"/>
</dbReference>
<gene>
    <name evidence="7" type="ORF">GSLYS_00002424001</name>
</gene>
<evidence type="ECO:0000256" key="5">
    <source>
        <dbReference type="SAM" id="MobiDB-lite"/>
    </source>
</evidence>
<accession>A0AAV2H674</accession>
<evidence type="ECO:0000256" key="4">
    <source>
        <dbReference type="ARBA" id="ARBA00023136"/>
    </source>
</evidence>
<feature type="transmembrane region" description="Helical" evidence="6">
    <location>
        <begin position="20"/>
        <end position="39"/>
    </location>
</feature>
<dbReference type="AlphaFoldDB" id="A0AAV2H674"/>
<dbReference type="Proteomes" id="UP001497497">
    <property type="component" value="Unassembled WGS sequence"/>
</dbReference>
<feature type="transmembrane region" description="Helical" evidence="6">
    <location>
        <begin position="191"/>
        <end position="213"/>
    </location>
</feature>
<dbReference type="PANTHER" id="PTHR10671">
    <property type="entry name" value="EPITHELIAL MEMBRANE PROTEIN-RELATED"/>
    <property type="match status" value="1"/>
</dbReference>
<dbReference type="InterPro" id="IPR050579">
    <property type="entry name" value="PMP-22/EMP/MP20-like"/>
</dbReference>
<evidence type="ECO:0000256" key="6">
    <source>
        <dbReference type="SAM" id="Phobius"/>
    </source>
</evidence>
<proteinExistence type="predicted"/>
<sequence>MEAKLCRGAMGCHVKTVSKILFRLGQLILLGGMVCYLVSVATPHWVDRPTVDDAAENINLTLTLVTKNFGIFKACRQTASGRSNKGGDDRNDHDDCGSLWDNINYISPHAARYVQFVMVAAGIMYTLGFLLEIVQVVPMKKFRNFVAKNRMVEMFVSIATVLVLQGMLIFAGEIKNKAQRVSGQEDEQSGWSFVVALIGVLLSVFGLVLVTMFRELPMPSKNEDGGSWLKHSSGNVPQTSLRS</sequence>
<dbReference type="PANTHER" id="PTHR10671:SF108">
    <property type="entry name" value="CLAUDIN FAMILY PROTEIN-RELATED"/>
    <property type="match status" value="1"/>
</dbReference>
<evidence type="ECO:0000313" key="8">
    <source>
        <dbReference type="Proteomes" id="UP001497497"/>
    </source>
</evidence>
<comment type="subcellular location">
    <subcellularLocation>
        <location evidence="1">Membrane</location>
        <topology evidence="1">Multi-pass membrane protein</topology>
    </subcellularLocation>
</comment>
<dbReference type="Gene3D" id="1.20.140.150">
    <property type="match status" value="1"/>
</dbReference>
<dbReference type="GO" id="GO:0005886">
    <property type="term" value="C:plasma membrane"/>
    <property type="evidence" value="ECO:0007669"/>
    <property type="project" value="TreeGrafter"/>
</dbReference>
<keyword evidence="4 6" id="KW-0472">Membrane</keyword>
<evidence type="ECO:0000256" key="1">
    <source>
        <dbReference type="ARBA" id="ARBA00004141"/>
    </source>
</evidence>
<feature type="transmembrane region" description="Helical" evidence="6">
    <location>
        <begin position="113"/>
        <end position="131"/>
    </location>
</feature>
<keyword evidence="2 6" id="KW-0812">Transmembrane</keyword>
<feature type="compositionally biased region" description="Polar residues" evidence="5">
    <location>
        <begin position="230"/>
        <end position="243"/>
    </location>
</feature>
<keyword evidence="8" id="KW-1185">Reference proteome</keyword>
<organism evidence="7 8">
    <name type="scientific">Lymnaea stagnalis</name>
    <name type="common">Great pond snail</name>
    <name type="synonym">Helix stagnalis</name>
    <dbReference type="NCBI Taxonomy" id="6523"/>
    <lineage>
        <taxon>Eukaryota</taxon>
        <taxon>Metazoa</taxon>
        <taxon>Spiralia</taxon>
        <taxon>Lophotrochozoa</taxon>
        <taxon>Mollusca</taxon>
        <taxon>Gastropoda</taxon>
        <taxon>Heterobranchia</taxon>
        <taxon>Euthyneura</taxon>
        <taxon>Panpulmonata</taxon>
        <taxon>Hygrophila</taxon>
        <taxon>Lymnaeoidea</taxon>
        <taxon>Lymnaeidae</taxon>
        <taxon>Lymnaea</taxon>
    </lineage>
</organism>
<dbReference type="InterPro" id="IPR004031">
    <property type="entry name" value="PMP22/EMP/MP20/Claudin"/>
</dbReference>
<name>A0AAV2H674_LYMST</name>
<keyword evidence="3 6" id="KW-1133">Transmembrane helix</keyword>
<evidence type="ECO:0000256" key="3">
    <source>
        <dbReference type="ARBA" id="ARBA00022989"/>
    </source>
</evidence>
<comment type="caution">
    <text evidence="7">The sequence shown here is derived from an EMBL/GenBank/DDBJ whole genome shotgun (WGS) entry which is preliminary data.</text>
</comment>
<evidence type="ECO:0000313" key="7">
    <source>
        <dbReference type="EMBL" id="CAL1528254.1"/>
    </source>
</evidence>
<evidence type="ECO:0000256" key="2">
    <source>
        <dbReference type="ARBA" id="ARBA00022692"/>
    </source>
</evidence>